<protein>
    <submittedName>
        <fullName evidence="2">Uncharacterized protein</fullName>
    </submittedName>
</protein>
<evidence type="ECO:0000313" key="2">
    <source>
        <dbReference type="EMBL" id="EUT79328.1"/>
    </source>
</evidence>
<dbReference type="Proteomes" id="UP000030666">
    <property type="component" value="Unassembled WGS sequence"/>
</dbReference>
<feature type="chain" id="PRO_5004892234" evidence="1">
    <location>
        <begin position="19"/>
        <end position="75"/>
    </location>
</feature>
<evidence type="ECO:0000256" key="1">
    <source>
        <dbReference type="SAM" id="SignalP"/>
    </source>
</evidence>
<proteinExistence type="predicted"/>
<accession>W7FBU3</accession>
<dbReference type="EMBL" id="KE123511">
    <property type="protein sequence ID" value="EUT79328.1"/>
    <property type="molecule type" value="Genomic_DNA"/>
</dbReference>
<reference evidence="2" key="1">
    <citation type="submission" date="2013-02" db="EMBL/GenBank/DDBJ databases">
        <title>The Genome Sequence of Plasmodium falciparum Santa Lucia.</title>
        <authorList>
            <consortium name="The Broad Institute Genome Sequencing Platform"/>
            <consortium name="The Broad Institute Genome Sequencing Center for Infectious Disease"/>
            <person name="Neafsey D."/>
            <person name="Cheeseman I."/>
            <person name="Volkman S."/>
            <person name="Adams J."/>
            <person name="Walker B."/>
            <person name="Young S.K."/>
            <person name="Zeng Q."/>
            <person name="Gargeya S."/>
            <person name="Fitzgerald M."/>
            <person name="Haas B."/>
            <person name="Abouelleil A."/>
            <person name="Alvarado L."/>
            <person name="Arachchi H.M."/>
            <person name="Berlin A.M."/>
            <person name="Chapman S.B."/>
            <person name="Dewar J."/>
            <person name="Goldberg J."/>
            <person name="Griggs A."/>
            <person name="Gujja S."/>
            <person name="Hansen M."/>
            <person name="Howarth C."/>
            <person name="Imamovic A."/>
            <person name="Larimer J."/>
            <person name="McCowan C."/>
            <person name="Murphy C."/>
            <person name="Neiman D."/>
            <person name="Pearson M."/>
            <person name="Priest M."/>
            <person name="Roberts A."/>
            <person name="Saif S."/>
            <person name="Shea T."/>
            <person name="Sisk P."/>
            <person name="Sykes S."/>
            <person name="Wortman J."/>
            <person name="Nusbaum C."/>
            <person name="Birren B."/>
        </authorList>
    </citation>
    <scope>NUCLEOTIDE SEQUENCE [LARGE SCALE GENOMIC DNA]</scope>
    <source>
        <strain evidence="2">Santa Lucia</strain>
    </source>
</reference>
<name>W7FBU3_PLAFA</name>
<organism evidence="2">
    <name type="scientific">Plasmodium falciparum Santa Lucia</name>
    <dbReference type="NCBI Taxonomy" id="478859"/>
    <lineage>
        <taxon>Eukaryota</taxon>
        <taxon>Sar</taxon>
        <taxon>Alveolata</taxon>
        <taxon>Apicomplexa</taxon>
        <taxon>Aconoidasida</taxon>
        <taxon>Haemosporida</taxon>
        <taxon>Plasmodiidae</taxon>
        <taxon>Plasmodium</taxon>
        <taxon>Plasmodium (Laverania)</taxon>
    </lineage>
</organism>
<keyword evidence="1" id="KW-0732">Signal</keyword>
<dbReference type="AlphaFoldDB" id="W7FBU3"/>
<gene>
    <name evidence="2" type="ORF">PFAG_05895</name>
</gene>
<feature type="signal peptide" evidence="1">
    <location>
        <begin position="1"/>
        <end position="18"/>
    </location>
</feature>
<sequence>MIYLFFSLIIFHNKLWYCNNTKYSCVINYIQMCKTIVLEIAYDIYINKQKRKTKRYGCKILHIIKYYVFIYPMLY</sequence>